<keyword evidence="1" id="KW-1133">Transmembrane helix</keyword>
<protein>
    <submittedName>
        <fullName evidence="2">Benzoate/H(+) symporter BenE family transporter</fullName>
    </submittedName>
</protein>
<dbReference type="PANTHER" id="PTHR30199">
    <property type="entry name" value="MFS FAMILY TRANSPORTER, PREDICTED SUBSTRATE BENZOATE"/>
    <property type="match status" value="1"/>
</dbReference>
<accession>A0ABP8YN54</accession>
<dbReference type="EMBL" id="BAABKN010000012">
    <property type="protein sequence ID" value="GAA4735094.1"/>
    <property type="molecule type" value="Genomic_DNA"/>
</dbReference>
<keyword evidence="3" id="KW-1185">Reference proteome</keyword>
<dbReference type="NCBIfam" id="TIGR00843">
    <property type="entry name" value="benE"/>
    <property type="match status" value="1"/>
</dbReference>
<feature type="transmembrane region" description="Helical" evidence="1">
    <location>
        <begin position="105"/>
        <end position="127"/>
    </location>
</feature>
<dbReference type="Proteomes" id="UP001499882">
    <property type="component" value="Unassembled WGS sequence"/>
</dbReference>
<comment type="caution">
    <text evidence="2">The sequence shown here is derived from an EMBL/GenBank/DDBJ whole genome shotgun (WGS) entry which is preliminary data.</text>
</comment>
<name>A0ABP8YN54_9ACTN</name>
<feature type="transmembrane region" description="Helical" evidence="1">
    <location>
        <begin position="52"/>
        <end position="71"/>
    </location>
</feature>
<dbReference type="Pfam" id="PF03594">
    <property type="entry name" value="BenE"/>
    <property type="match status" value="1"/>
</dbReference>
<dbReference type="PANTHER" id="PTHR30199:SF0">
    <property type="entry name" value="INNER MEMBRANE PROTEIN YDCO"/>
    <property type="match status" value="1"/>
</dbReference>
<feature type="transmembrane region" description="Helical" evidence="1">
    <location>
        <begin position="21"/>
        <end position="46"/>
    </location>
</feature>
<dbReference type="InterPro" id="IPR004711">
    <property type="entry name" value="Benzoate_Transporter"/>
</dbReference>
<feature type="transmembrane region" description="Helical" evidence="1">
    <location>
        <begin position="177"/>
        <end position="194"/>
    </location>
</feature>
<sequence>MSQPETAQQATAPHEGTPVSAGIVTAVVGSSSSFVVVLAGLTAVGASPAQSASGLLTLLVSQALGMLWLAVRHRTPITLAWSTPGAALLVSTGAVTGGWAAAVGAFIVTGVLIVLTGLIPALGDLIARIPTSLARAMLAGVLLPICLEPVTGLADSPAYVGPVVLAWVVMHRISRRWAVPVSLVVALVVVLVSAGSSISSSDLVPTLTWTTPHWTVSAVVSIAIPLYIVTMASQNVPGVAVMSSYGYQVPWRETMTVTGIGTLIGAPFGGHAINLAAITAAMTAGPTAGADRSRRWTAVVAAAATYLILALACGALTALVAAAPGDVMQAAAGLALLGTLAASLAGALADEDGREAAVVCFVVAASGVSILGIGAAFWALLAGLVLRPLLSVARR</sequence>
<keyword evidence="1" id="KW-0812">Transmembrane</keyword>
<feature type="transmembrane region" description="Helical" evidence="1">
    <location>
        <begin position="298"/>
        <end position="321"/>
    </location>
</feature>
<gene>
    <name evidence="2" type="ORF">GCM10023350_18540</name>
</gene>
<feature type="transmembrane region" description="Helical" evidence="1">
    <location>
        <begin position="356"/>
        <end position="381"/>
    </location>
</feature>
<proteinExistence type="predicted"/>
<evidence type="ECO:0000313" key="2">
    <source>
        <dbReference type="EMBL" id="GAA4735094.1"/>
    </source>
</evidence>
<reference evidence="3" key="1">
    <citation type="journal article" date="2019" name="Int. J. Syst. Evol. Microbiol.">
        <title>The Global Catalogue of Microorganisms (GCM) 10K type strain sequencing project: providing services to taxonomists for standard genome sequencing and annotation.</title>
        <authorList>
            <consortium name="The Broad Institute Genomics Platform"/>
            <consortium name="The Broad Institute Genome Sequencing Center for Infectious Disease"/>
            <person name="Wu L."/>
            <person name="Ma J."/>
        </authorList>
    </citation>
    <scope>NUCLEOTIDE SEQUENCE [LARGE SCALE GENOMIC DNA]</scope>
    <source>
        <strain evidence="3">JCM 18532</strain>
    </source>
</reference>
<organism evidence="2 3">
    <name type="scientific">Nocardioides endophyticus</name>
    <dbReference type="NCBI Taxonomy" id="1353775"/>
    <lineage>
        <taxon>Bacteria</taxon>
        <taxon>Bacillati</taxon>
        <taxon>Actinomycetota</taxon>
        <taxon>Actinomycetes</taxon>
        <taxon>Propionibacteriales</taxon>
        <taxon>Nocardioidaceae</taxon>
        <taxon>Nocardioides</taxon>
    </lineage>
</organism>
<keyword evidence="1" id="KW-0472">Membrane</keyword>
<feature type="transmembrane region" description="Helical" evidence="1">
    <location>
        <begin position="327"/>
        <end position="349"/>
    </location>
</feature>
<feature type="transmembrane region" description="Helical" evidence="1">
    <location>
        <begin position="78"/>
        <end position="99"/>
    </location>
</feature>
<evidence type="ECO:0000313" key="3">
    <source>
        <dbReference type="Proteomes" id="UP001499882"/>
    </source>
</evidence>
<evidence type="ECO:0000256" key="1">
    <source>
        <dbReference type="SAM" id="Phobius"/>
    </source>
</evidence>
<feature type="transmembrane region" description="Helical" evidence="1">
    <location>
        <begin position="214"/>
        <end position="232"/>
    </location>
</feature>
<dbReference type="RefSeq" id="WP_345526479.1">
    <property type="nucleotide sequence ID" value="NZ_BAABKN010000012.1"/>
</dbReference>